<dbReference type="Pfam" id="PF00569">
    <property type="entry name" value="ZZ"/>
    <property type="match status" value="1"/>
</dbReference>
<evidence type="ECO:0000313" key="10">
    <source>
        <dbReference type="Proteomes" id="UP000593562"/>
    </source>
</evidence>
<feature type="domain" description="PB1" evidence="8">
    <location>
        <begin position="8"/>
        <end position="93"/>
    </location>
</feature>
<dbReference type="Pfam" id="PF16158">
    <property type="entry name" value="N_BRCA1_IG"/>
    <property type="match status" value="1"/>
</dbReference>
<evidence type="ECO:0000313" key="9">
    <source>
        <dbReference type="EMBL" id="KAF5726722.1"/>
    </source>
</evidence>
<dbReference type="InterPro" id="IPR013783">
    <property type="entry name" value="Ig-like_fold"/>
</dbReference>
<dbReference type="Pfam" id="PF00564">
    <property type="entry name" value="PB1"/>
    <property type="match status" value="1"/>
</dbReference>
<proteinExistence type="predicted"/>
<dbReference type="Gene3D" id="2.60.40.10">
    <property type="entry name" value="Immunoglobulins"/>
    <property type="match status" value="1"/>
</dbReference>
<evidence type="ECO:0000256" key="1">
    <source>
        <dbReference type="ARBA" id="ARBA00011726"/>
    </source>
</evidence>
<keyword evidence="2" id="KW-0479">Metal-binding</keyword>
<reference evidence="9 10" key="1">
    <citation type="journal article" date="2020" name="Nat. Commun.">
        <title>Genome of Tripterygium wilfordii and identification of cytochrome P450 involved in triptolide biosynthesis.</title>
        <authorList>
            <person name="Tu L."/>
            <person name="Su P."/>
            <person name="Zhang Z."/>
            <person name="Gao L."/>
            <person name="Wang J."/>
            <person name="Hu T."/>
            <person name="Zhou J."/>
            <person name="Zhang Y."/>
            <person name="Zhao Y."/>
            <person name="Liu Y."/>
            <person name="Song Y."/>
            <person name="Tong Y."/>
            <person name="Lu Y."/>
            <person name="Yang J."/>
            <person name="Xu C."/>
            <person name="Jia M."/>
            <person name="Peters R.J."/>
            <person name="Huang L."/>
            <person name="Gao W."/>
        </authorList>
    </citation>
    <scope>NUCLEOTIDE SEQUENCE [LARGE SCALE GENOMIC DNA]</scope>
    <source>
        <strain evidence="10">cv. XIE 37</strain>
        <tissue evidence="9">Leaf</tissue>
    </source>
</reference>
<dbReference type="EMBL" id="JAAARO010000022">
    <property type="protein sequence ID" value="KAF5726722.1"/>
    <property type="molecule type" value="Genomic_DNA"/>
</dbReference>
<evidence type="ECO:0000256" key="5">
    <source>
        <dbReference type="PROSITE-ProRule" id="PRU00228"/>
    </source>
</evidence>
<keyword evidence="10" id="KW-1185">Reference proteome</keyword>
<dbReference type="InterPro" id="IPR043145">
    <property type="entry name" value="Znf_ZZ_sf"/>
</dbReference>
<dbReference type="AlphaFoldDB" id="A0A7J7BXW4"/>
<dbReference type="InterPro" id="IPR000270">
    <property type="entry name" value="PB1_dom"/>
</dbReference>
<evidence type="ECO:0000256" key="4">
    <source>
        <dbReference type="ARBA" id="ARBA00022833"/>
    </source>
</evidence>
<dbReference type="InterPro" id="IPR053793">
    <property type="entry name" value="PB1-like"/>
</dbReference>
<evidence type="ECO:0000256" key="3">
    <source>
        <dbReference type="ARBA" id="ARBA00022771"/>
    </source>
</evidence>
<dbReference type="PANTHER" id="PTHR20930:SF0">
    <property type="entry name" value="PROTEIN ILRUN"/>
    <property type="match status" value="1"/>
</dbReference>
<dbReference type="SMART" id="SM00666">
    <property type="entry name" value="PB1"/>
    <property type="match status" value="1"/>
</dbReference>
<gene>
    <name evidence="9" type="ORF">HS088_TW22G00404</name>
</gene>
<evidence type="ECO:0000256" key="2">
    <source>
        <dbReference type="ARBA" id="ARBA00022723"/>
    </source>
</evidence>
<dbReference type="Gene3D" id="3.10.20.90">
    <property type="entry name" value="Phosphatidylinositol 3-kinase Catalytic Subunit, Chain A, domain 1"/>
    <property type="match status" value="1"/>
</dbReference>
<dbReference type="SMART" id="SM00291">
    <property type="entry name" value="ZnF_ZZ"/>
    <property type="match status" value="1"/>
</dbReference>
<dbReference type="GO" id="GO:0008270">
    <property type="term" value="F:zinc ion binding"/>
    <property type="evidence" value="ECO:0007669"/>
    <property type="project" value="UniProtKB-KW"/>
</dbReference>
<dbReference type="PANTHER" id="PTHR20930">
    <property type="entry name" value="OVARIAN CARCINOMA ANTIGEN CA125-RELATED"/>
    <property type="match status" value="1"/>
</dbReference>
<keyword evidence="3 5" id="KW-0863">Zinc-finger</keyword>
<evidence type="ECO:0000256" key="6">
    <source>
        <dbReference type="SAM" id="MobiDB-lite"/>
    </source>
</evidence>
<evidence type="ECO:0000259" key="7">
    <source>
        <dbReference type="PROSITE" id="PS50135"/>
    </source>
</evidence>
<dbReference type="Gene3D" id="3.30.60.90">
    <property type="match status" value="1"/>
</dbReference>
<dbReference type="InterPro" id="IPR000433">
    <property type="entry name" value="Znf_ZZ"/>
</dbReference>
<organism evidence="9 10">
    <name type="scientific">Tripterygium wilfordii</name>
    <name type="common">Thunder God vine</name>
    <dbReference type="NCBI Taxonomy" id="458696"/>
    <lineage>
        <taxon>Eukaryota</taxon>
        <taxon>Viridiplantae</taxon>
        <taxon>Streptophyta</taxon>
        <taxon>Embryophyta</taxon>
        <taxon>Tracheophyta</taxon>
        <taxon>Spermatophyta</taxon>
        <taxon>Magnoliopsida</taxon>
        <taxon>eudicotyledons</taxon>
        <taxon>Gunneridae</taxon>
        <taxon>Pentapetalae</taxon>
        <taxon>rosids</taxon>
        <taxon>fabids</taxon>
        <taxon>Celastrales</taxon>
        <taxon>Celastraceae</taxon>
        <taxon>Tripterygium</taxon>
    </lineage>
</organism>
<dbReference type="SUPFAM" id="SSF57850">
    <property type="entry name" value="RING/U-box"/>
    <property type="match status" value="1"/>
</dbReference>
<comment type="caution">
    <text evidence="9">The sequence shown here is derived from an EMBL/GenBank/DDBJ whole genome shotgun (WGS) entry which is preliminary data.</text>
</comment>
<dbReference type="InParanoid" id="A0A7J7BXW4"/>
<accession>A0A7J7BXW4</accession>
<name>A0A7J7BXW4_TRIWF</name>
<feature type="domain" description="ZZ-type" evidence="7">
    <location>
        <begin position="312"/>
        <end position="387"/>
    </location>
</feature>
<evidence type="ECO:0000259" key="8">
    <source>
        <dbReference type="PROSITE" id="PS51745"/>
    </source>
</evidence>
<evidence type="ECO:0008006" key="11">
    <source>
        <dbReference type="Google" id="ProtNLM"/>
    </source>
</evidence>
<dbReference type="PROSITE" id="PS51745">
    <property type="entry name" value="PB1"/>
    <property type="match status" value="1"/>
</dbReference>
<comment type="subunit">
    <text evidence="1">Homodimers and heterodimers.</text>
</comment>
<keyword evidence="4" id="KW-0862">Zinc</keyword>
<sequence length="514" mass="57325">MLMVMESPQVIKVKFQDTLMRFTLYYDEDGLLDLNMLGLKDKIRTFYNFGPAMDLNLTYIDEDSDVVTLVDDDDLDEAVRQNLNPLRITVFSSIDSISSKPSQESSISMTGVSLIVAKLEECSSRFSKLEESMSKLTKLEECMSKFTNLGFDLEHRSGGNRGDRMASDCPMGPQGAEDLRESSIDVAEPKAFSSANVEELTQITNQKGKEDSNAVGSVAISVPPTNSHVDIKVNCHEDSVEVASPDKNTCPKEVPVLAGVEQFPGVKVASNLHDISPQNEFAAENVFPPWYDNSYPIKKSYYHQDIHDRVFHGGVQCDGCGMLPIVGSRFKSIVREDYDLCITCFRSIGKDDEYIKLNLPQSFQFHNSDEKRCGPPHSLEPWCTMPDAPKGPRCFDGHIALSDGSVIAPNISVAKICKMRNKGSTIWSFGTRLEWIGGDKFTEEVSVELQVPLHGCGLGEELDVVVNFIAPERSDLYVSFWRMLSPFGYEFVQKFSLLIEVSYELNHFSVAGCN</sequence>
<feature type="region of interest" description="Disordered" evidence="6">
    <location>
        <begin position="158"/>
        <end position="177"/>
    </location>
</feature>
<dbReference type="Proteomes" id="UP000593562">
    <property type="component" value="Unassembled WGS sequence"/>
</dbReference>
<protein>
    <recommendedName>
        <fullName evidence="11">ZZ-type domain-containing protein</fullName>
    </recommendedName>
</protein>
<dbReference type="PROSITE" id="PS50135">
    <property type="entry name" value="ZF_ZZ_2"/>
    <property type="match status" value="1"/>
</dbReference>
<dbReference type="InterPro" id="IPR032350">
    <property type="entry name" value="Nbr1_FW"/>
</dbReference>
<dbReference type="CDD" id="cd14947">
    <property type="entry name" value="NBR1_like"/>
    <property type="match status" value="1"/>
</dbReference>
<dbReference type="SUPFAM" id="SSF54277">
    <property type="entry name" value="CAD &amp; PB1 domains"/>
    <property type="match status" value="1"/>
</dbReference>